<comment type="caution">
    <text evidence="1">The sequence shown here is derived from an EMBL/GenBank/DDBJ whole genome shotgun (WGS) entry which is preliminary data.</text>
</comment>
<dbReference type="AlphaFoldDB" id="A0A0F9IDF8"/>
<evidence type="ECO:0000313" key="1">
    <source>
        <dbReference type="EMBL" id="KKL91820.1"/>
    </source>
</evidence>
<organism evidence="1">
    <name type="scientific">marine sediment metagenome</name>
    <dbReference type="NCBI Taxonomy" id="412755"/>
    <lineage>
        <taxon>unclassified sequences</taxon>
        <taxon>metagenomes</taxon>
        <taxon>ecological metagenomes</taxon>
    </lineage>
</organism>
<reference evidence="1" key="1">
    <citation type="journal article" date="2015" name="Nature">
        <title>Complex archaea that bridge the gap between prokaryotes and eukaryotes.</title>
        <authorList>
            <person name="Spang A."/>
            <person name="Saw J.H."/>
            <person name="Jorgensen S.L."/>
            <person name="Zaremba-Niedzwiedzka K."/>
            <person name="Martijn J."/>
            <person name="Lind A.E."/>
            <person name="van Eijk R."/>
            <person name="Schleper C."/>
            <person name="Guy L."/>
            <person name="Ettema T.J."/>
        </authorList>
    </citation>
    <scope>NUCLEOTIDE SEQUENCE</scope>
</reference>
<sequence>MPQFVKDFQIESGNLIVQFDSGPPKRIPVLNFLPALNYEQVDAIKTLTNLVVVLVRTLIEKGIVTDELFMEDEAIVDLDHLIYVFEKIGGSYHTPDLSVDNL</sequence>
<accession>A0A0F9IDF8</accession>
<gene>
    <name evidence="1" type="ORF">LCGC14_1890890</name>
</gene>
<dbReference type="EMBL" id="LAZR01019632">
    <property type="protein sequence ID" value="KKL91820.1"/>
    <property type="molecule type" value="Genomic_DNA"/>
</dbReference>
<name>A0A0F9IDF8_9ZZZZ</name>
<protein>
    <submittedName>
        <fullName evidence="1">Uncharacterized protein</fullName>
    </submittedName>
</protein>
<proteinExistence type="predicted"/>